<dbReference type="Pfam" id="PF11337">
    <property type="entry name" value="DUF3139"/>
    <property type="match status" value="1"/>
</dbReference>
<dbReference type="AlphaFoldDB" id="A0A3M7TTK3"/>
<dbReference type="Proteomes" id="UP000278746">
    <property type="component" value="Unassembled WGS sequence"/>
</dbReference>
<evidence type="ECO:0000313" key="3">
    <source>
        <dbReference type="Proteomes" id="UP000278746"/>
    </source>
</evidence>
<accession>A0A3M7TTK3</accession>
<dbReference type="RefSeq" id="WP_122896145.1">
    <property type="nucleotide sequence ID" value="NZ_RHIB01000001.1"/>
</dbReference>
<dbReference type="EMBL" id="RHIB01000001">
    <property type="protein sequence ID" value="RNA68619.1"/>
    <property type="molecule type" value="Genomic_DNA"/>
</dbReference>
<dbReference type="InterPro" id="IPR021486">
    <property type="entry name" value="DUF3139"/>
</dbReference>
<organism evidence="2 3">
    <name type="scientific">Alteribacter keqinensis</name>
    <dbReference type="NCBI Taxonomy" id="2483800"/>
    <lineage>
        <taxon>Bacteria</taxon>
        <taxon>Bacillati</taxon>
        <taxon>Bacillota</taxon>
        <taxon>Bacilli</taxon>
        <taxon>Bacillales</taxon>
        <taxon>Bacillaceae</taxon>
        <taxon>Alteribacter</taxon>
    </lineage>
</organism>
<proteinExistence type="predicted"/>
<name>A0A3M7TTK3_9BACI</name>
<protein>
    <submittedName>
        <fullName evidence="2">DUF3139 domain-containing protein</fullName>
    </submittedName>
</protein>
<feature type="compositionally biased region" description="Basic and acidic residues" evidence="1">
    <location>
        <begin position="119"/>
        <end position="137"/>
    </location>
</feature>
<keyword evidence="3" id="KW-1185">Reference proteome</keyword>
<evidence type="ECO:0000256" key="1">
    <source>
        <dbReference type="SAM" id="MobiDB-lite"/>
    </source>
</evidence>
<evidence type="ECO:0000313" key="2">
    <source>
        <dbReference type="EMBL" id="RNA68619.1"/>
    </source>
</evidence>
<dbReference type="OrthoDB" id="2888695at2"/>
<gene>
    <name evidence="2" type="ORF">EBO34_01220</name>
</gene>
<sequence>MNSKPSAMFTMILVALFLLIPPLIVFLHSTGNPITNNQIEQDILAYLEERGYSESDITSYKQIRNADDSLNTHRTRLKVVFEDEPDHGYVYVKMESGDVQQLCTVRRLNSGNVSGNESDPIHLDDHCYNPERGEASG</sequence>
<feature type="region of interest" description="Disordered" evidence="1">
    <location>
        <begin position="114"/>
        <end position="137"/>
    </location>
</feature>
<comment type="caution">
    <text evidence="2">The sequence shown here is derived from an EMBL/GenBank/DDBJ whole genome shotgun (WGS) entry which is preliminary data.</text>
</comment>
<reference evidence="2 3" key="1">
    <citation type="submission" date="2018-10" db="EMBL/GenBank/DDBJ databases">
        <title>Bacillus Keqinensis sp. nov., a moderately halophilic bacterium isolated from a saline-alkaline lake.</title>
        <authorList>
            <person name="Wang H."/>
        </authorList>
    </citation>
    <scope>NUCLEOTIDE SEQUENCE [LARGE SCALE GENOMIC DNA]</scope>
    <source>
        <strain evidence="2 3">KQ-3</strain>
    </source>
</reference>